<accession>A0ABQ0H4A4</accession>
<dbReference type="InterPro" id="IPR013249">
    <property type="entry name" value="RNA_pol_sigma70_r4_t2"/>
</dbReference>
<dbReference type="Pfam" id="PF04198">
    <property type="entry name" value="Sugar-bind"/>
    <property type="match status" value="1"/>
</dbReference>
<dbReference type="InterPro" id="IPR004006">
    <property type="entry name" value="DhaK_dom"/>
</dbReference>
<dbReference type="InterPro" id="IPR007324">
    <property type="entry name" value="Sugar-bd_dom_put"/>
</dbReference>
<name>A0ABQ0H4A4_9HYPH</name>
<sequence length="674" mass="72187">MPLRYGDDPYVWACWLYYEEGRTQGDIAEIMGISRATVNSYLADARDRGIVNISLEPERLSSLSIAQELKRHFGLADCLVVPSDDGSRALIDRLGSAGAQALAKLLKSGDTLAVAWGRTTLSIAEKLSVSNLQDMTVVQATGGTRATFAYTPELCASAVATAIGARLVNITAPAIVSSVEVRSALLQEALLEEQFAVLARANKALFGVSSLRPNSTIHTSGFFESVSIQEYLAKNAVGVVAGRFIDPHGHPVAGPLDERTIGISLDMLKNIGMRIAVAGGFDKVPAILAALRGGYVNVLVTDAATGRGILNADGVTEFDQKASQRSRSREMAQPAGNFRTHIKKFLNNPNDVVEEMLDGVTKAHAAYIQPIKGSNRSLVAKHGPRTGKVGLVIGGGTGHEPCFLGYVGKGLADAVAIGNIFSSPPPTPILECAKAASGGKGVLFVYGNYAGDVMNFEMAAEMAQEEGIEVRTVLTTDDIASSPIEDREGRRGVAGNIFVFKIAGAACDRGLSLAECEAVTRKANDRTFTMGVALEPCSLPQTRRHNFEIGPNDIEIGMGIHGERGVVRDRMMPADEITDRIMDRIFSEMKAVPGDRVAVLVNSFGATPLMELYILFRRVAQRLSAKDITIEANWVGHYCTSLDMVGASISILHLDSELSELLHHSCDTAFLRVN</sequence>
<reference evidence="2 3" key="1">
    <citation type="submission" date="2024-10" db="EMBL/GenBank/DDBJ databases">
        <title>Isolation, draft genome sequencing and identification of Phyllobacterium sp. NSA23, isolated from leaf soil.</title>
        <authorList>
            <person name="Akita H."/>
        </authorList>
    </citation>
    <scope>NUCLEOTIDE SEQUENCE [LARGE SCALE GENOMIC DNA]</scope>
    <source>
        <strain evidence="2 3">NSA23</strain>
    </source>
</reference>
<dbReference type="SUPFAM" id="SSF88659">
    <property type="entry name" value="Sigma3 and sigma4 domains of RNA polymerase sigma factors"/>
    <property type="match status" value="1"/>
</dbReference>
<dbReference type="SUPFAM" id="SSF82549">
    <property type="entry name" value="DAK1/DegV-like"/>
    <property type="match status" value="1"/>
</dbReference>
<protein>
    <submittedName>
        <fullName evidence="2">Bifunctional sugar-binding transcriptional regulator/dihydroxyacetone kinase subunit DhaK</fullName>
    </submittedName>
</protein>
<dbReference type="GO" id="GO:0016301">
    <property type="term" value="F:kinase activity"/>
    <property type="evidence" value="ECO:0007669"/>
    <property type="project" value="UniProtKB-KW"/>
</dbReference>
<dbReference type="Pfam" id="PF08281">
    <property type="entry name" value="Sigma70_r4_2"/>
    <property type="match status" value="1"/>
</dbReference>
<comment type="caution">
    <text evidence="2">The sequence shown here is derived from an EMBL/GenBank/DDBJ whole genome shotgun (WGS) entry which is preliminary data.</text>
</comment>
<proteinExistence type="predicted"/>
<organism evidence="2 3">
    <name type="scientific">Phyllobacterium phragmitis</name>
    <dbReference type="NCBI Taxonomy" id="2670329"/>
    <lineage>
        <taxon>Bacteria</taxon>
        <taxon>Pseudomonadati</taxon>
        <taxon>Pseudomonadota</taxon>
        <taxon>Alphaproteobacteria</taxon>
        <taxon>Hyphomicrobiales</taxon>
        <taxon>Phyllobacteriaceae</taxon>
        <taxon>Phyllobacterium</taxon>
    </lineage>
</organism>
<dbReference type="Gene3D" id="1.10.10.60">
    <property type="entry name" value="Homeodomain-like"/>
    <property type="match status" value="1"/>
</dbReference>
<dbReference type="SUPFAM" id="SSF100950">
    <property type="entry name" value="NagB/RpiA/CoA transferase-like"/>
    <property type="match status" value="1"/>
</dbReference>
<feature type="domain" description="DhaK" evidence="1">
    <location>
        <begin position="348"/>
        <end position="671"/>
    </location>
</feature>
<gene>
    <name evidence="2" type="ORF">PPNSA23_36960</name>
</gene>
<dbReference type="Gene3D" id="3.40.50.1360">
    <property type="match status" value="1"/>
</dbReference>
<dbReference type="InterPro" id="IPR037171">
    <property type="entry name" value="NagB/RpiA_transferase-like"/>
</dbReference>
<dbReference type="Pfam" id="PF02733">
    <property type="entry name" value="Dak1"/>
    <property type="match status" value="1"/>
</dbReference>
<dbReference type="Gene3D" id="3.40.50.10440">
    <property type="entry name" value="Dihydroxyacetone kinase, domain 1"/>
    <property type="match status" value="1"/>
</dbReference>
<dbReference type="PROSITE" id="PS51481">
    <property type="entry name" value="DHAK"/>
    <property type="match status" value="1"/>
</dbReference>
<dbReference type="PANTHER" id="PTHR28629">
    <property type="entry name" value="TRIOKINASE/FMN CYCLASE"/>
    <property type="match status" value="1"/>
</dbReference>
<dbReference type="Gene3D" id="3.30.1180.20">
    <property type="entry name" value="Dihydroxyacetone kinase, domain 2"/>
    <property type="match status" value="1"/>
</dbReference>
<evidence type="ECO:0000259" key="1">
    <source>
        <dbReference type="PROSITE" id="PS51481"/>
    </source>
</evidence>
<dbReference type="CDD" id="cd06171">
    <property type="entry name" value="Sigma70_r4"/>
    <property type="match status" value="1"/>
</dbReference>
<keyword evidence="2" id="KW-0418">Kinase</keyword>
<dbReference type="Proteomes" id="UP001628091">
    <property type="component" value="Unassembled WGS sequence"/>
</dbReference>
<keyword evidence="3" id="KW-1185">Reference proteome</keyword>
<dbReference type="EMBL" id="BAAFZP010000002">
    <property type="protein sequence ID" value="GAB1583753.1"/>
    <property type="molecule type" value="Genomic_DNA"/>
</dbReference>
<dbReference type="InterPro" id="IPR050861">
    <property type="entry name" value="Dihydroxyacetone_Kinase"/>
</dbReference>
<dbReference type="InterPro" id="IPR013324">
    <property type="entry name" value="RNA_pol_sigma_r3/r4-like"/>
</dbReference>
<keyword evidence="2" id="KW-0808">Transferase</keyword>
<dbReference type="PANTHER" id="PTHR28629:SF4">
    <property type="entry name" value="TRIOKINASE_FMN CYCLASE"/>
    <property type="match status" value="1"/>
</dbReference>
<evidence type="ECO:0000313" key="3">
    <source>
        <dbReference type="Proteomes" id="UP001628091"/>
    </source>
</evidence>
<evidence type="ECO:0000313" key="2">
    <source>
        <dbReference type="EMBL" id="GAB1583753.1"/>
    </source>
</evidence>